<dbReference type="EMBL" id="JAKRRY010000001">
    <property type="protein sequence ID" value="MCW8344761.1"/>
    <property type="molecule type" value="Genomic_DNA"/>
</dbReference>
<keyword evidence="2" id="KW-1185">Reference proteome</keyword>
<gene>
    <name evidence="1" type="ORF">MD535_01805</name>
</gene>
<evidence type="ECO:0000313" key="1">
    <source>
        <dbReference type="EMBL" id="MCW8344761.1"/>
    </source>
</evidence>
<dbReference type="AlphaFoldDB" id="A0A9X3CK44"/>
<accession>A0A9X3CK44</accession>
<name>A0A9X3CK44_9VIBR</name>
<protein>
    <submittedName>
        <fullName evidence="1">Uncharacterized protein</fullName>
    </submittedName>
</protein>
<dbReference type="RefSeq" id="WP_265673202.1">
    <property type="nucleotide sequence ID" value="NZ_JAKRRY010000001.1"/>
</dbReference>
<reference evidence="1" key="1">
    <citation type="submission" date="2022-02" db="EMBL/GenBank/DDBJ databases">
        <title>Vibrio sp. nov, a new bacterium isolated from seawater.</title>
        <authorList>
            <person name="Yuan Y."/>
        </authorList>
    </citation>
    <scope>NUCLEOTIDE SEQUENCE</scope>
    <source>
        <strain evidence="1">ZSDZ65</strain>
    </source>
</reference>
<organism evidence="1 2">
    <name type="scientific">Vibrio qingdaonensis</name>
    <dbReference type="NCBI Taxonomy" id="2829491"/>
    <lineage>
        <taxon>Bacteria</taxon>
        <taxon>Pseudomonadati</taxon>
        <taxon>Pseudomonadota</taxon>
        <taxon>Gammaproteobacteria</taxon>
        <taxon>Vibrionales</taxon>
        <taxon>Vibrionaceae</taxon>
        <taxon>Vibrio</taxon>
    </lineage>
</organism>
<evidence type="ECO:0000313" key="2">
    <source>
        <dbReference type="Proteomes" id="UP001155587"/>
    </source>
</evidence>
<proteinExistence type="predicted"/>
<sequence>MDYQNFFCFLHVSVRLCLNKQKELLLSAQGNMSKKTKICIIVALIPLAVKADDYLSHSRQHAPAPISPNITKDDNTINKEPEETEVDLIWRGVESSF</sequence>
<dbReference type="Proteomes" id="UP001155587">
    <property type="component" value="Unassembled WGS sequence"/>
</dbReference>
<comment type="caution">
    <text evidence="1">The sequence shown here is derived from an EMBL/GenBank/DDBJ whole genome shotgun (WGS) entry which is preliminary data.</text>
</comment>